<evidence type="ECO:0000259" key="4">
    <source>
        <dbReference type="Pfam" id="PF00849"/>
    </source>
</evidence>
<dbReference type="NCBIfam" id="TIGR00093">
    <property type="entry name" value="pseudouridine synthase"/>
    <property type="match status" value="1"/>
</dbReference>
<dbReference type="InterPro" id="IPR050343">
    <property type="entry name" value="RsuA_PseudoU_synthase"/>
</dbReference>
<reference evidence="5" key="2">
    <citation type="journal article" date="2021" name="PeerJ">
        <title>Extensive microbial diversity within the chicken gut microbiome revealed by metagenomics and culture.</title>
        <authorList>
            <person name="Gilroy R."/>
            <person name="Ravi A."/>
            <person name="Getino M."/>
            <person name="Pursley I."/>
            <person name="Horton D.L."/>
            <person name="Alikhan N.F."/>
            <person name="Baker D."/>
            <person name="Gharbi K."/>
            <person name="Hall N."/>
            <person name="Watson M."/>
            <person name="Adriaenssens E.M."/>
            <person name="Foster-Nyarko E."/>
            <person name="Jarju S."/>
            <person name="Secka A."/>
            <person name="Antonio M."/>
            <person name="Oren A."/>
            <person name="Chaudhuri R.R."/>
            <person name="La Ragione R."/>
            <person name="Hildebrand F."/>
            <person name="Pallen M.J."/>
        </authorList>
    </citation>
    <scope>NUCLEOTIDE SEQUENCE</scope>
    <source>
        <strain evidence="5">CHK195-4489</strain>
    </source>
</reference>
<proteinExistence type="inferred from homology"/>
<dbReference type="PANTHER" id="PTHR47683:SF2">
    <property type="entry name" value="RNA-BINDING S4 DOMAIN-CONTAINING PROTEIN"/>
    <property type="match status" value="1"/>
</dbReference>
<dbReference type="InterPro" id="IPR020103">
    <property type="entry name" value="PsdUridine_synth_cat_dom_sf"/>
</dbReference>
<dbReference type="GO" id="GO:0140098">
    <property type="term" value="F:catalytic activity, acting on RNA"/>
    <property type="evidence" value="ECO:0007669"/>
    <property type="project" value="UniProtKB-ARBA"/>
</dbReference>
<dbReference type="GO" id="GO:0001522">
    <property type="term" value="P:pseudouridine synthesis"/>
    <property type="evidence" value="ECO:0007669"/>
    <property type="project" value="InterPro"/>
</dbReference>
<dbReference type="GO" id="GO:0003723">
    <property type="term" value="F:RNA binding"/>
    <property type="evidence" value="ECO:0007669"/>
    <property type="project" value="InterPro"/>
</dbReference>
<dbReference type="EC" id="5.4.99.-" evidence="3"/>
<dbReference type="CDD" id="cd02870">
    <property type="entry name" value="PseudoU_synth_RsuA_like"/>
    <property type="match status" value="1"/>
</dbReference>
<evidence type="ECO:0000256" key="2">
    <source>
        <dbReference type="ARBA" id="ARBA00023235"/>
    </source>
</evidence>
<dbReference type="Gene3D" id="3.30.70.1560">
    <property type="entry name" value="Alpha-L RNA-binding motif"/>
    <property type="match status" value="1"/>
</dbReference>
<comment type="similarity">
    <text evidence="1 3">Belongs to the pseudouridine synthase RsuA family.</text>
</comment>
<reference evidence="5" key="1">
    <citation type="submission" date="2020-10" db="EMBL/GenBank/DDBJ databases">
        <authorList>
            <person name="Gilroy R."/>
        </authorList>
    </citation>
    <scope>NUCLEOTIDE SEQUENCE</scope>
    <source>
        <strain evidence="5">CHK195-4489</strain>
    </source>
</reference>
<organism evidence="5 6">
    <name type="scientific">Candidatus Egerieisoma faecipullorum</name>
    <dbReference type="NCBI Taxonomy" id="2840963"/>
    <lineage>
        <taxon>Bacteria</taxon>
        <taxon>Bacillati</taxon>
        <taxon>Bacillota</taxon>
        <taxon>Clostridia</taxon>
        <taxon>Eubacteriales</taxon>
        <taxon>Clostridiaceae</taxon>
        <taxon>Clostridiaceae incertae sedis</taxon>
        <taxon>Candidatus Egerieisoma</taxon>
    </lineage>
</organism>
<keyword evidence="2 3" id="KW-0413">Isomerase</keyword>
<evidence type="ECO:0000313" key="5">
    <source>
        <dbReference type="EMBL" id="HIU29884.1"/>
    </source>
</evidence>
<protein>
    <recommendedName>
        <fullName evidence="3">Pseudouridine synthase</fullName>
        <ecNumber evidence="3">5.4.99.-</ecNumber>
    </recommendedName>
</protein>
<dbReference type="InterPro" id="IPR000748">
    <property type="entry name" value="PsdUridine_synth_RsuA/RluB/E/F"/>
</dbReference>
<dbReference type="Proteomes" id="UP000824089">
    <property type="component" value="Unassembled WGS sequence"/>
</dbReference>
<dbReference type="GO" id="GO:0005829">
    <property type="term" value="C:cytosol"/>
    <property type="evidence" value="ECO:0007669"/>
    <property type="project" value="UniProtKB-ARBA"/>
</dbReference>
<dbReference type="AlphaFoldDB" id="A0A9D1I7Y6"/>
<accession>A0A9D1I7Y6</accession>
<evidence type="ECO:0000256" key="3">
    <source>
        <dbReference type="RuleBase" id="RU003887"/>
    </source>
</evidence>
<dbReference type="Pfam" id="PF00849">
    <property type="entry name" value="PseudoU_synth_2"/>
    <property type="match status" value="1"/>
</dbReference>
<dbReference type="SUPFAM" id="SSF55120">
    <property type="entry name" value="Pseudouridine synthase"/>
    <property type="match status" value="1"/>
</dbReference>
<feature type="domain" description="Pseudouridine synthase RsuA/RluA-like" evidence="4">
    <location>
        <begin position="1"/>
        <end position="130"/>
    </location>
</feature>
<feature type="non-terminal residue" evidence="5">
    <location>
        <position position="1"/>
    </location>
</feature>
<dbReference type="GO" id="GO:0009982">
    <property type="term" value="F:pseudouridine synthase activity"/>
    <property type="evidence" value="ECO:0007669"/>
    <property type="project" value="InterPro"/>
</dbReference>
<comment type="caution">
    <text evidence="5">The sequence shown here is derived from an EMBL/GenBank/DDBJ whole genome shotgun (WGS) entry which is preliminary data.</text>
</comment>
<dbReference type="GO" id="GO:0006364">
    <property type="term" value="P:rRNA processing"/>
    <property type="evidence" value="ECO:0007669"/>
    <property type="project" value="UniProtKB-ARBA"/>
</dbReference>
<dbReference type="Gene3D" id="3.30.70.580">
    <property type="entry name" value="Pseudouridine synthase I, catalytic domain, N-terminal subdomain"/>
    <property type="match status" value="1"/>
</dbReference>
<evidence type="ECO:0000256" key="1">
    <source>
        <dbReference type="ARBA" id="ARBA00008348"/>
    </source>
</evidence>
<dbReference type="InterPro" id="IPR042092">
    <property type="entry name" value="PsdUridine_s_RsuA/RluB/E/F_cat"/>
</dbReference>
<sequence length="172" mass="19394">LLNKPAGVLSSVKDDRGRECVVDLIKGIDARLYPVGRLDYDTTGLLLLTNDGDFMQKVTHPSFEIWKTYRAVVKGVPDESDVKKFAEGVFLDDGKTLPAVLDVTGYQGNNAIAEVCIREGRNRQVRRMLEKIGHPVIRLMRIGFGSLELGDMKEGQWRHVSPEEIRKLTEER</sequence>
<name>A0A9D1I7Y6_9CLOT</name>
<dbReference type="PROSITE" id="PS01149">
    <property type="entry name" value="PSI_RSU"/>
    <property type="match status" value="1"/>
</dbReference>
<dbReference type="InterPro" id="IPR018496">
    <property type="entry name" value="PsdUridine_synth_RsuA/RluB_CS"/>
</dbReference>
<dbReference type="PANTHER" id="PTHR47683">
    <property type="entry name" value="PSEUDOURIDINE SYNTHASE FAMILY PROTEIN-RELATED"/>
    <property type="match status" value="1"/>
</dbReference>
<evidence type="ECO:0000313" key="6">
    <source>
        <dbReference type="Proteomes" id="UP000824089"/>
    </source>
</evidence>
<dbReference type="InterPro" id="IPR020094">
    <property type="entry name" value="TruA/RsuA/RluB/E/F_N"/>
</dbReference>
<dbReference type="FunFam" id="3.30.70.1560:FF:000001">
    <property type="entry name" value="Pseudouridine synthase"/>
    <property type="match status" value="1"/>
</dbReference>
<dbReference type="EMBL" id="DVMM01000131">
    <property type="protein sequence ID" value="HIU29884.1"/>
    <property type="molecule type" value="Genomic_DNA"/>
</dbReference>
<gene>
    <name evidence="5" type="ORF">IAD50_06255</name>
</gene>
<dbReference type="InterPro" id="IPR006145">
    <property type="entry name" value="PsdUridine_synth_RsuA/RluA"/>
</dbReference>